<organism evidence="3 4">
    <name type="scientific">Propioniciclava coleopterorum</name>
    <dbReference type="NCBI Taxonomy" id="2714937"/>
    <lineage>
        <taxon>Bacteria</taxon>
        <taxon>Bacillati</taxon>
        <taxon>Actinomycetota</taxon>
        <taxon>Actinomycetes</taxon>
        <taxon>Propionibacteriales</taxon>
        <taxon>Propionibacteriaceae</taxon>
        <taxon>Propioniciclava</taxon>
    </lineage>
</organism>
<evidence type="ECO:0000256" key="1">
    <source>
        <dbReference type="ARBA" id="ARBA00006484"/>
    </source>
</evidence>
<dbReference type="PANTHER" id="PTHR43477">
    <property type="entry name" value="DIHYDROANTICAPSIN 7-DEHYDROGENASE"/>
    <property type="match status" value="1"/>
</dbReference>
<dbReference type="InterPro" id="IPR002347">
    <property type="entry name" value="SDR_fam"/>
</dbReference>
<dbReference type="PRINTS" id="PR00081">
    <property type="entry name" value="GDHRDH"/>
</dbReference>
<evidence type="ECO:0000256" key="2">
    <source>
        <dbReference type="ARBA" id="ARBA00023002"/>
    </source>
</evidence>
<dbReference type="InterPro" id="IPR036291">
    <property type="entry name" value="NAD(P)-bd_dom_sf"/>
</dbReference>
<dbReference type="SUPFAM" id="SSF51735">
    <property type="entry name" value="NAD(P)-binding Rossmann-fold domains"/>
    <property type="match status" value="1"/>
</dbReference>
<dbReference type="EMBL" id="CP049865">
    <property type="protein sequence ID" value="QIK73169.1"/>
    <property type="molecule type" value="Genomic_DNA"/>
</dbReference>
<dbReference type="Gene3D" id="3.40.50.720">
    <property type="entry name" value="NAD(P)-binding Rossmann-like Domain"/>
    <property type="match status" value="1"/>
</dbReference>
<reference evidence="3 4" key="1">
    <citation type="submission" date="2020-03" db="EMBL/GenBank/DDBJ databases">
        <title>Propioniciclava sp. nov., isolated from Hydrophilus acuminatus.</title>
        <authorList>
            <person name="Hyun D.-W."/>
            <person name="Bae J.-W."/>
        </authorList>
    </citation>
    <scope>NUCLEOTIDE SEQUENCE [LARGE SCALE GENOMIC DNA]</scope>
    <source>
        <strain evidence="3 4">HDW11</strain>
    </source>
</reference>
<dbReference type="PANTHER" id="PTHR43477:SF1">
    <property type="entry name" value="DIHYDROANTICAPSIN 7-DEHYDROGENASE"/>
    <property type="match status" value="1"/>
</dbReference>
<dbReference type="CDD" id="cd05233">
    <property type="entry name" value="SDR_c"/>
    <property type="match status" value="1"/>
</dbReference>
<accession>A0A6G7Y8Y0</accession>
<comment type="similarity">
    <text evidence="1">Belongs to the short-chain dehydrogenases/reductases (SDR) family.</text>
</comment>
<dbReference type="Proteomes" id="UP000501058">
    <property type="component" value="Chromosome"/>
</dbReference>
<keyword evidence="2" id="KW-0560">Oxidoreductase</keyword>
<evidence type="ECO:0000313" key="3">
    <source>
        <dbReference type="EMBL" id="QIK73169.1"/>
    </source>
</evidence>
<name>A0A6G7Y8Y0_9ACTN</name>
<keyword evidence="4" id="KW-1185">Reference proteome</keyword>
<dbReference type="InterPro" id="IPR051122">
    <property type="entry name" value="SDR_DHRS6-like"/>
</dbReference>
<dbReference type="KEGG" id="prv:G7070_14015"/>
<dbReference type="GO" id="GO:0016491">
    <property type="term" value="F:oxidoreductase activity"/>
    <property type="evidence" value="ECO:0007669"/>
    <property type="project" value="UniProtKB-KW"/>
</dbReference>
<sequence>MLTGRHVCIAGAGGIGEAVARRALAAGAAVHLLDVDADRLAALGADLGVPHAAVDLTDGAATHAALAAARAAMGGLDGFVGVAGGSGRRLGDGPADTLSTEAVRGTLDLNALPPLLGLGGFVRAAGPQRPAGAVLIGSVLGGHPAPGFATHAYAFAKAGIKGLVRAAAAHYAADGIQVNAVTPGLTRTPMAARAQGDPDVVAFATRKQPLAPGGFVDPDEVASACVWLLSTRQVTGQVVAVDGGWSVS</sequence>
<proteinExistence type="inferred from homology"/>
<dbReference type="Pfam" id="PF13561">
    <property type="entry name" value="adh_short_C2"/>
    <property type="match status" value="1"/>
</dbReference>
<dbReference type="RefSeq" id="WP_166234240.1">
    <property type="nucleotide sequence ID" value="NZ_CP049865.1"/>
</dbReference>
<dbReference type="AlphaFoldDB" id="A0A6G7Y8Y0"/>
<evidence type="ECO:0000313" key="4">
    <source>
        <dbReference type="Proteomes" id="UP000501058"/>
    </source>
</evidence>
<protein>
    <submittedName>
        <fullName evidence="3">SDR family oxidoreductase</fullName>
    </submittedName>
</protein>
<gene>
    <name evidence="3" type="ORF">G7070_14015</name>
</gene>